<protein>
    <submittedName>
        <fullName evidence="1">Tail fiber assembly protein</fullName>
    </submittedName>
</protein>
<evidence type="ECO:0000313" key="2">
    <source>
        <dbReference type="Proteomes" id="UP001174867"/>
    </source>
</evidence>
<reference evidence="1 2" key="1">
    <citation type="submission" date="2023-07" db="EMBL/GenBank/DDBJ databases">
        <title>Citrobacter selenititolerans sp. nov., isolated from seleniferous soil.</title>
        <authorList>
            <person name="Zhang S."/>
            <person name="Li K."/>
            <person name="Peng J."/>
            <person name="Wang H."/>
            <person name="Sun J."/>
            <person name="Guo Y."/>
        </authorList>
    </citation>
    <scope>NUCLEOTIDE SEQUENCE [LARGE SCALE GENOMIC DNA]</scope>
    <source>
        <strain evidence="1 2">S2-9</strain>
    </source>
</reference>
<dbReference type="EMBL" id="JAUJYW010000005">
    <property type="protein sequence ID" value="MDN8600668.1"/>
    <property type="molecule type" value="Genomic_DNA"/>
</dbReference>
<accession>A0ABT8PWE9</accession>
<comment type="caution">
    <text evidence="1">The sequence shown here is derived from an EMBL/GenBank/DDBJ whole genome shotgun (WGS) entry which is preliminary data.</text>
</comment>
<dbReference type="InterPro" id="IPR003458">
    <property type="entry name" value="Phage_T4_Gp38_tail_assem"/>
</dbReference>
<dbReference type="RefSeq" id="WP_301699769.1">
    <property type="nucleotide sequence ID" value="NZ_JAUJYW010000005.1"/>
</dbReference>
<evidence type="ECO:0000313" key="1">
    <source>
        <dbReference type="EMBL" id="MDN8600668.1"/>
    </source>
</evidence>
<proteinExistence type="predicted"/>
<name>A0ABT8PWE9_9ENTR</name>
<organism evidence="1 2">
    <name type="scientific">Citrobacter enshiensis</name>
    <dbReference type="NCBI Taxonomy" id="2971264"/>
    <lineage>
        <taxon>Bacteria</taxon>
        <taxon>Pseudomonadati</taxon>
        <taxon>Pseudomonadota</taxon>
        <taxon>Gammaproteobacteria</taxon>
        <taxon>Enterobacterales</taxon>
        <taxon>Enterobacteriaceae</taxon>
        <taxon>Citrobacter</taxon>
    </lineage>
</organism>
<keyword evidence="2" id="KW-1185">Reference proteome</keyword>
<dbReference type="Pfam" id="PF02413">
    <property type="entry name" value="Caudo_TAP"/>
    <property type="match status" value="1"/>
</dbReference>
<gene>
    <name evidence="1" type="ORF">Q0A17_14825</name>
</gene>
<sequence>MLPKFDKDGLAIESGYTRVFYFSYDTKEYSGWSDEYINVGVSLPASSTQLDPGNGTGGEVAVFNRMSWERVEDHRGEIVFSTLNGNAITIFELGTYPENITPLEPSTPYDIWNGTGWVTDIVAQHAAEVVTGEAEKQARIGRANEYINSRQWPGKAAMGRLSDAERSQYNDWLDFLDLLEAVDISTAPNITWPEK</sequence>
<dbReference type="InterPro" id="IPR051220">
    <property type="entry name" value="TFA_Chaperone"/>
</dbReference>
<dbReference type="Proteomes" id="UP001174867">
    <property type="component" value="Unassembled WGS sequence"/>
</dbReference>
<dbReference type="PANTHER" id="PTHR34413">
    <property type="entry name" value="PROPHAGE TAIL FIBER ASSEMBLY PROTEIN HOMOLOG TFAE-RELATED-RELATED"/>
    <property type="match status" value="1"/>
</dbReference>